<name>A0AA38C9F6_TAXCH</name>
<dbReference type="Proteomes" id="UP000824469">
    <property type="component" value="Unassembled WGS sequence"/>
</dbReference>
<feature type="region of interest" description="Disordered" evidence="1">
    <location>
        <begin position="451"/>
        <end position="471"/>
    </location>
</feature>
<feature type="region of interest" description="Disordered" evidence="1">
    <location>
        <begin position="198"/>
        <end position="276"/>
    </location>
</feature>
<comment type="caution">
    <text evidence="2">The sequence shown here is derived from an EMBL/GenBank/DDBJ whole genome shotgun (WGS) entry which is preliminary data.</text>
</comment>
<evidence type="ECO:0000313" key="3">
    <source>
        <dbReference type="Proteomes" id="UP000824469"/>
    </source>
</evidence>
<feature type="compositionally biased region" description="Low complexity" evidence="1">
    <location>
        <begin position="199"/>
        <end position="212"/>
    </location>
</feature>
<evidence type="ECO:0000313" key="2">
    <source>
        <dbReference type="EMBL" id="KAH9293084.1"/>
    </source>
</evidence>
<protein>
    <submittedName>
        <fullName evidence="2">Uncharacterized protein</fullName>
    </submittedName>
</protein>
<dbReference type="EMBL" id="JAHRHJ020001724">
    <property type="protein sequence ID" value="KAH9293084.1"/>
    <property type="molecule type" value="Genomic_DNA"/>
</dbReference>
<feature type="compositionally biased region" description="Basic and acidic residues" evidence="1">
    <location>
        <begin position="267"/>
        <end position="276"/>
    </location>
</feature>
<gene>
    <name evidence="2" type="ORF">KI387_041712</name>
</gene>
<proteinExistence type="predicted"/>
<dbReference type="AlphaFoldDB" id="A0AA38C9F6"/>
<organism evidence="2 3">
    <name type="scientific">Taxus chinensis</name>
    <name type="common">Chinese yew</name>
    <name type="synonym">Taxus wallichiana var. chinensis</name>
    <dbReference type="NCBI Taxonomy" id="29808"/>
    <lineage>
        <taxon>Eukaryota</taxon>
        <taxon>Viridiplantae</taxon>
        <taxon>Streptophyta</taxon>
        <taxon>Embryophyta</taxon>
        <taxon>Tracheophyta</taxon>
        <taxon>Spermatophyta</taxon>
        <taxon>Pinopsida</taxon>
        <taxon>Pinidae</taxon>
        <taxon>Conifers II</taxon>
        <taxon>Cupressales</taxon>
        <taxon>Taxaceae</taxon>
        <taxon>Taxus</taxon>
    </lineage>
</organism>
<reference evidence="2 3" key="1">
    <citation type="journal article" date="2021" name="Nat. Plants">
        <title>The Taxus genome provides insights into paclitaxel biosynthesis.</title>
        <authorList>
            <person name="Xiong X."/>
            <person name="Gou J."/>
            <person name="Liao Q."/>
            <person name="Li Y."/>
            <person name="Zhou Q."/>
            <person name="Bi G."/>
            <person name="Li C."/>
            <person name="Du R."/>
            <person name="Wang X."/>
            <person name="Sun T."/>
            <person name="Guo L."/>
            <person name="Liang H."/>
            <person name="Lu P."/>
            <person name="Wu Y."/>
            <person name="Zhang Z."/>
            <person name="Ro D.K."/>
            <person name="Shang Y."/>
            <person name="Huang S."/>
            <person name="Yan J."/>
        </authorList>
    </citation>
    <scope>NUCLEOTIDE SEQUENCE [LARGE SCALE GENOMIC DNA]</scope>
    <source>
        <strain evidence="2">Ta-2019</strain>
    </source>
</reference>
<feature type="compositionally biased region" description="Low complexity" evidence="1">
    <location>
        <begin position="255"/>
        <end position="266"/>
    </location>
</feature>
<accession>A0AA38C9F6</accession>
<evidence type="ECO:0000256" key="1">
    <source>
        <dbReference type="SAM" id="MobiDB-lite"/>
    </source>
</evidence>
<sequence>MTSFPSWNSHLQQQYITPPTCFTNPPNQHFDQIQNQHVYPYEQQCQSQFGYEACQAQGYVGCEGSQEENVDLLEQIQKMEVNMVLSRAQAQMKAFRIGCRTPCPWGGPFPRHFSPQEKLDFMMKMLPQLAQWTTEIEAYTRGVEQPCQWVSSTPSSGFSLPITQVASSHLEFQILNQVNAAPGVNSISPFPSLPPHLNSSFPFPSKQSSPPQNLTEIPSPPKKKEFLPPPPPQKIAEPFELQSTSPLAFPNPCWQDKNQNSSQGKQQQKENPNKDEEIRSLKSWALKFGMTKISLMVKPLEEVGVGKQVVVRIEFAVAGEEQKEEADQQSVCSESSVHVSILFQENVDSIQVAQSAMEEESSEEDPIVPTCPLEQQIEEFDLTNFVLEEEFYQEQDFLQVVEEGEAAPNPKEEEHILVVEEKIVDPRALNAKQATREPSILISTSSLSSSSAKEEFYLSNSMLEDERNHVD</sequence>
<keyword evidence="3" id="KW-1185">Reference proteome</keyword>